<dbReference type="AlphaFoldDB" id="A0A6I1F4Y1"/>
<dbReference type="EMBL" id="WEHX01000002">
    <property type="protein sequence ID" value="KAB7663123.1"/>
    <property type="molecule type" value="Genomic_DNA"/>
</dbReference>
<evidence type="ECO:0000313" key="5">
    <source>
        <dbReference type="Proteomes" id="UP000430564"/>
    </source>
</evidence>
<evidence type="ECO:0000259" key="3">
    <source>
        <dbReference type="Pfam" id="PF00561"/>
    </source>
</evidence>
<name>A0A6I1F4Y1_9BURK</name>
<sequence>MPISESDYSAPSWCPGGHLQTVIPARITARPKVTYRREIVTTPDDDIVAWDWAEPEPLDPAAPVLVHFHGLEGGSDSHYAEALMHECVRIGWRGVVAHFRTCGGLMNRLPRAYFAGDTADNSWVLKTVHGRFPQAKMYAVGVSLGGNQLSKCLGDLGKDAIGLVEGAVSICAPIDLVAGSERISKGVNTLYADMFLKTLKLKLEEKARLYPDLFDIEVIRRCRTLYDFDDIYTAPVHGFKSAMDYWQKCSAKQYLPGVRVPLLLLNAQNDPFLPAWALPTAAEMSSSVLGEFPKEGGHVGFPEGGRFPGDLEYLPRRVMKFFGTGC</sequence>
<dbReference type="GO" id="GO:0034338">
    <property type="term" value="F:short-chain carboxylesterase activity"/>
    <property type="evidence" value="ECO:0007669"/>
    <property type="project" value="TreeGrafter"/>
</dbReference>
<dbReference type="PANTHER" id="PTHR10794:SF94">
    <property type="entry name" value="ESTERASE YHET-RELATED"/>
    <property type="match status" value="1"/>
</dbReference>
<feature type="active site" description="Charge relay system" evidence="2">
    <location>
        <position position="143"/>
    </location>
</feature>
<comment type="similarity">
    <text evidence="1">Belongs to the AB hydrolase superfamily. AB hydrolase 4 family.</text>
</comment>
<dbReference type="InterPro" id="IPR012020">
    <property type="entry name" value="ABHD4"/>
</dbReference>
<accession>A0A6I1F4Y1</accession>
<dbReference type="PIRSF" id="PIRSF005211">
    <property type="entry name" value="Ab_hydro_YheT"/>
    <property type="match status" value="1"/>
</dbReference>
<dbReference type="PANTHER" id="PTHR10794">
    <property type="entry name" value="ABHYDROLASE DOMAIN-CONTAINING PROTEIN"/>
    <property type="match status" value="1"/>
</dbReference>
<dbReference type="OrthoDB" id="332676at2"/>
<gene>
    <name evidence="4" type="ORF">GBM95_01070</name>
</gene>
<evidence type="ECO:0000313" key="4">
    <source>
        <dbReference type="EMBL" id="KAB7663123.1"/>
    </source>
</evidence>
<protein>
    <submittedName>
        <fullName evidence="4">Alpha/beta hydrolase</fullName>
    </submittedName>
</protein>
<dbReference type="SUPFAM" id="SSF53474">
    <property type="entry name" value="alpha/beta-Hydrolases"/>
    <property type="match status" value="1"/>
</dbReference>
<keyword evidence="4" id="KW-0378">Hydrolase</keyword>
<dbReference type="GO" id="GO:0047372">
    <property type="term" value="F:monoacylglycerol lipase activity"/>
    <property type="evidence" value="ECO:0007669"/>
    <property type="project" value="TreeGrafter"/>
</dbReference>
<dbReference type="InterPro" id="IPR050960">
    <property type="entry name" value="AB_hydrolase_4_sf"/>
</dbReference>
<dbReference type="Gene3D" id="3.40.50.1820">
    <property type="entry name" value="alpha/beta hydrolase"/>
    <property type="match status" value="1"/>
</dbReference>
<feature type="active site" description="Charge relay system" evidence="2">
    <location>
        <position position="270"/>
    </location>
</feature>
<evidence type="ECO:0000256" key="1">
    <source>
        <dbReference type="ARBA" id="ARBA00010884"/>
    </source>
</evidence>
<dbReference type="Proteomes" id="UP000430564">
    <property type="component" value="Unassembled WGS sequence"/>
</dbReference>
<feature type="domain" description="AB hydrolase-1" evidence="3">
    <location>
        <begin position="63"/>
        <end position="304"/>
    </location>
</feature>
<proteinExistence type="inferred from homology"/>
<reference evidence="4 5" key="1">
    <citation type="submission" date="2019-10" db="EMBL/GenBank/DDBJ databases">
        <title>Genome diversity of Sutterella seckii.</title>
        <authorList>
            <person name="Chaplin A.V."/>
            <person name="Sokolova S.R."/>
            <person name="Mosin K.A."/>
            <person name="Ivanova E.L."/>
            <person name="Kochetkova T.O."/>
            <person name="Goltsov A.Y."/>
            <person name="Trofimov D.Y."/>
            <person name="Efimov B.A."/>
        </authorList>
    </citation>
    <scope>NUCLEOTIDE SEQUENCE [LARGE SCALE GENOMIC DNA]</scope>
    <source>
        <strain evidence="4 5">ASD393</strain>
    </source>
</reference>
<feature type="active site" description="Charge relay system" evidence="2">
    <location>
        <position position="298"/>
    </location>
</feature>
<organism evidence="4 5">
    <name type="scientific">Sutterella seckii</name>
    <dbReference type="NCBI Taxonomy" id="1944635"/>
    <lineage>
        <taxon>Bacteria</taxon>
        <taxon>Pseudomonadati</taxon>
        <taxon>Pseudomonadota</taxon>
        <taxon>Betaproteobacteria</taxon>
        <taxon>Burkholderiales</taxon>
        <taxon>Sutterellaceae</taxon>
        <taxon>Sutterella</taxon>
    </lineage>
</organism>
<dbReference type="InterPro" id="IPR000073">
    <property type="entry name" value="AB_hydrolase_1"/>
</dbReference>
<dbReference type="InterPro" id="IPR029058">
    <property type="entry name" value="AB_hydrolase_fold"/>
</dbReference>
<evidence type="ECO:0000256" key="2">
    <source>
        <dbReference type="PIRSR" id="PIRSR005211-1"/>
    </source>
</evidence>
<comment type="caution">
    <text evidence="4">The sequence shown here is derived from an EMBL/GenBank/DDBJ whole genome shotgun (WGS) entry which is preliminary data.</text>
</comment>
<dbReference type="Pfam" id="PF00561">
    <property type="entry name" value="Abhydrolase_1"/>
    <property type="match status" value="1"/>
</dbReference>
<dbReference type="RefSeq" id="WP_152157394.1">
    <property type="nucleotide sequence ID" value="NZ_WEHX01000002.1"/>
</dbReference>